<dbReference type="PANTHER" id="PTHR46621:SF1">
    <property type="entry name" value="SNRNA-ACTIVATING PROTEIN COMPLEX SUBUNIT 4"/>
    <property type="match status" value="1"/>
</dbReference>
<feature type="region of interest" description="Disordered" evidence="6">
    <location>
        <begin position="119"/>
        <end position="143"/>
    </location>
</feature>
<dbReference type="PROSITE" id="PS50090">
    <property type="entry name" value="MYB_LIKE"/>
    <property type="match status" value="2"/>
</dbReference>
<keyword evidence="5" id="KW-0539">Nucleus</keyword>
<feature type="domain" description="Myb-like" evidence="7">
    <location>
        <begin position="9"/>
        <end position="60"/>
    </location>
</feature>
<evidence type="ECO:0000313" key="9">
    <source>
        <dbReference type="EMBL" id="OHT17572.1"/>
    </source>
</evidence>
<keyword evidence="2" id="KW-0805">Transcription regulation</keyword>
<evidence type="ECO:0000259" key="8">
    <source>
        <dbReference type="PROSITE" id="PS51294"/>
    </source>
</evidence>
<dbReference type="InterPro" id="IPR017930">
    <property type="entry name" value="Myb_dom"/>
</dbReference>
<protein>
    <submittedName>
        <fullName evidence="9">Myb-like DNA-binding domain containing protein</fullName>
    </submittedName>
</protein>
<proteinExistence type="predicted"/>
<dbReference type="FunFam" id="1.10.10.60:FF:000010">
    <property type="entry name" value="Transcriptional activator Myb isoform A"/>
    <property type="match status" value="1"/>
</dbReference>
<name>A0A1J4L6D3_9EUKA</name>
<keyword evidence="4" id="KW-0804">Transcription</keyword>
<dbReference type="SMART" id="SM00717">
    <property type="entry name" value="SANT"/>
    <property type="match status" value="2"/>
</dbReference>
<dbReference type="GO" id="GO:0019185">
    <property type="term" value="C:snRNA-activating protein complex"/>
    <property type="evidence" value="ECO:0007669"/>
    <property type="project" value="TreeGrafter"/>
</dbReference>
<evidence type="ECO:0000256" key="2">
    <source>
        <dbReference type="ARBA" id="ARBA00023015"/>
    </source>
</evidence>
<dbReference type="Pfam" id="PF00249">
    <property type="entry name" value="Myb_DNA-binding"/>
    <property type="match status" value="2"/>
</dbReference>
<feature type="domain" description="HTH myb-type" evidence="8">
    <location>
        <begin position="9"/>
        <end position="64"/>
    </location>
</feature>
<dbReference type="GeneID" id="94824431"/>
<comment type="caution">
    <text evidence="9">The sequence shown here is derived from an EMBL/GenBank/DDBJ whole genome shotgun (WGS) entry which is preliminary data.</text>
</comment>
<dbReference type="GO" id="GO:0000978">
    <property type="term" value="F:RNA polymerase II cis-regulatory region sequence-specific DNA binding"/>
    <property type="evidence" value="ECO:0007669"/>
    <property type="project" value="TreeGrafter"/>
</dbReference>
<dbReference type="VEuPathDB" id="TrichDB:TRFO_00815"/>
<evidence type="ECO:0000259" key="7">
    <source>
        <dbReference type="PROSITE" id="PS50090"/>
    </source>
</evidence>
<dbReference type="PROSITE" id="PS51294">
    <property type="entry name" value="HTH_MYB"/>
    <property type="match status" value="2"/>
</dbReference>
<evidence type="ECO:0000256" key="3">
    <source>
        <dbReference type="ARBA" id="ARBA00023125"/>
    </source>
</evidence>
<feature type="domain" description="HTH myb-type" evidence="8">
    <location>
        <begin position="69"/>
        <end position="115"/>
    </location>
</feature>
<accession>A0A1J4L6D3</accession>
<dbReference type="AlphaFoldDB" id="A0A1J4L6D3"/>
<evidence type="ECO:0000313" key="10">
    <source>
        <dbReference type="Proteomes" id="UP000179807"/>
    </source>
</evidence>
<keyword evidence="1" id="KW-0677">Repeat</keyword>
<dbReference type="Proteomes" id="UP000179807">
    <property type="component" value="Unassembled WGS sequence"/>
</dbReference>
<keyword evidence="10" id="KW-1185">Reference proteome</keyword>
<evidence type="ECO:0000256" key="6">
    <source>
        <dbReference type="SAM" id="MobiDB-lite"/>
    </source>
</evidence>
<dbReference type="OrthoDB" id="2143914at2759"/>
<dbReference type="Gene3D" id="1.10.10.60">
    <property type="entry name" value="Homeodomain-like"/>
    <property type="match status" value="2"/>
</dbReference>
<evidence type="ECO:0000256" key="1">
    <source>
        <dbReference type="ARBA" id="ARBA00022737"/>
    </source>
</evidence>
<feature type="region of interest" description="Disordered" evidence="6">
    <location>
        <begin position="169"/>
        <end position="189"/>
    </location>
</feature>
<dbReference type="InterPro" id="IPR001005">
    <property type="entry name" value="SANT/Myb"/>
</dbReference>
<feature type="domain" description="Myb-like" evidence="7">
    <location>
        <begin position="61"/>
        <end position="111"/>
    </location>
</feature>
<keyword evidence="3" id="KW-0238">DNA-binding</keyword>
<organism evidence="9 10">
    <name type="scientific">Tritrichomonas foetus</name>
    <dbReference type="NCBI Taxonomy" id="1144522"/>
    <lineage>
        <taxon>Eukaryota</taxon>
        <taxon>Metamonada</taxon>
        <taxon>Parabasalia</taxon>
        <taxon>Tritrichomonadida</taxon>
        <taxon>Tritrichomonadidae</taxon>
        <taxon>Tritrichomonas</taxon>
    </lineage>
</organism>
<dbReference type="EMBL" id="MLAK01000001">
    <property type="protein sequence ID" value="OHT17572.1"/>
    <property type="molecule type" value="Genomic_DNA"/>
</dbReference>
<dbReference type="InterPro" id="IPR051575">
    <property type="entry name" value="Myb-like_DNA-bd"/>
</dbReference>
<dbReference type="SUPFAM" id="SSF46689">
    <property type="entry name" value="Homeodomain-like"/>
    <property type="match status" value="1"/>
</dbReference>
<dbReference type="GO" id="GO:0042795">
    <property type="term" value="P:snRNA transcription by RNA polymerase II"/>
    <property type="evidence" value="ECO:0007669"/>
    <property type="project" value="TreeGrafter"/>
</dbReference>
<sequence>MSHHQTVRSHNKPHAKFSVEEDQILRELVAQHGEKNWSVVASHMPDRSPRQCRERWTNYLSPKLNNNEWLPEEDSVLLARYEEFGSRWVLISKYLEGRTDQMVKNRYFVIYRKSLRESSRKTNGTKTKTQTRKSLKNGRNTRSQTIEEPQTLIMQNEFIEIESQKNGIDSNGISSASSQSSISSPSQDAMIKTPNNSCELCESSADVSDAKCEAYNNDSILDESLKFLQMVTDNEWDTFGSHMFCDVFLY</sequence>
<dbReference type="InterPro" id="IPR009057">
    <property type="entry name" value="Homeodomain-like_sf"/>
</dbReference>
<dbReference type="GO" id="GO:0001006">
    <property type="term" value="F:RNA polymerase III type 3 promoter sequence-specific DNA binding"/>
    <property type="evidence" value="ECO:0007669"/>
    <property type="project" value="TreeGrafter"/>
</dbReference>
<evidence type="ECO:0000256" key="4">
    <source>
        <dbReference type="ARBA" id="ARBA00023163"/>
    </source>
</evidence>
<dbReference type="PANTHER" id="PTHR46621">
    <property type="entry name" value="SNRNA-ACTIVATING PROTEIN COMPLEX SUBUNIT 4"/>
    <property type="match status" value="1"/>
</dbReference>
<reference evidence="9" key="1">
    <citation type="submission" date="2016-10" db="EMBL/GenBank/DDBJ databases">
        <authorList>
            <person name="Benchimol M."/>
            <person name="Almeida L.G."/>
            <person name="Vasconcelos A.T."/>
            <person name="Perreira-Neves A."/>
            <person name="Rosa I.A."/>
            <person name="Tasca T."/>
            <person name="Bogo M.R."/>
            <person name="de Souza W."/>
        </authorList>
    </citation>
    <scope>NUCLEOTIDE SEQUENCE [LARGE SCALE GENOMIC DNA]</scope>
    <source>
        <strain evidence="9">K</strain>
    </source>
</reference>
<dbReference type="RefSeq" id="XP_068370708.1">
    <property type="nucleotide sequence ID" value="XM_068489727.1"/>
</dbReference>
<evidence type="ECO:0000256" key="5">
    <source>
        <dbReference type="ARBA" id="ARBA00023242"/>
    </source>
</evidence>
<dbReference type="GO" id="GO:0042796">
    <property type="term" value="P:snRNA transcription by RNA polymerase III"/>
    <property type="evidence" value="ECO:0007669"/>
    <property type="project" value="TreeGrafter"/>
</dbReference>
<gene>
    <name evidence="9" type="ORF">TRFO_00815</name>
</gene>
<dbReference type="CDD" id="cd00167">
    <property type="entry name" value="SANT"/>
    <property type="match status" value="2"/>
</dbReference>